<dbReference type="AlphaFoldDB" id="A0A1H3P0F3"/>
<dbReference type="EMBL" id="FNOV01000020">
    <property type="protein sequence ID" value="SDY94443.1"/>
    <property type="molecule type" value="Genomic_DNA"/>
</dbReference>
<evidence type="ECO:0000313" key="1">
    <source>
        <dbReference type="EMBL" id="SDY94443.1"/>
    </source>
</evidence>
<dbReference type="Proteomes" id="UP000199249">
    <property type="component" value="Unassembled WGS sequence"/>
</dbReference>
<proteinExistence type="predicted"/>
<sequence length="78" mass="8722">MTQALEGPTATVKAVVIDKKNFFGNSPVSNQFAYSYRFKAKGQQWEGNSRDPALHVGDSMLVDYALDAPEYNRPHESE</sequence>
<accession>A0A1H3P0F3</accession>
<organism evidence="1 2">
    <name type="scientific">Hymenobacter psychrophilus</name>
    <dbReference type="NCBI Taxonomy" id="651662"/>
    <lineage>
        <taxon>Bacteria</taxon>
        <taxon>Pseudomonadati</taxon>
        <taxon>Bacteroidota</taxon>
        <taxon>Cytophagia</taxon>
        <taxon>Cytophagales</taxon>
        <taxon>Hymenobacteraceae</taxon>
        <taxon>Hymenobacter</taxon>
    </lineage>
</organism>
<evidence type="ECO:0000313" key="2">
    <source>
        <dbReference type="Proteomes" id="UP000199249"/>
    </source>
</evidence>
<name>A0A1H3P0F3_9BACT</name>
<protein>
    <submittedName>
        <fullName evidence="1">Uncharacterized protein</fullName>
    </submittedName>
</protein>
<dbReference type="STRING" id="651662.SAMN04488069_12029"/>
<reference evidence="2" key="1">
    <citation type="submission" date="2016-10" db="EMBL/GenBank/DDBJ databases">
        <authorList>
            <person name="Varghese N."/>
            <person name="Submissions S."/>
        </authorList>
    </citation>
    <scope>NUCLEOTIDE SEQUENCE [LARGE SCALE GENOMIC DNA]</scope>
    <source>
        <strain evidence="2">CGMCC 1.8975</strain>
    </source>
</reference>
<keyword evidence="2" id="KW-1185">Reference proteome</keyword>
<gene>
    <name evidence="1" type="ORF">SAMN04488069_12029</name>
</gene>